<evidence type="ECO:0000313" key="3">
    <source>
        <dbReference type="Proteomes" id="UP000093514"/>
    </source>
</evidence>
<evidence type="ECO:0000256" key="1">
    <source>
        <dbReference type="SAM" id="SignalP"/>
    </source>
</evidence>
<gene>
    <name evidence="2" type="ORF">U472_00895</name>
</gene>
<protein>
    <recommendedName>
        <fullName evidence="4">YD repeat-containing protein</fullName>
    </recommendedName>
</protein>
<sequence>MKICNKILVLLILFTLAFTLTACQVEQTRQDQQVIKPEDIPEYVLVQERLIDSDGKVYGTVDYDYNDYGQIIEVIYKNEAGKVIEHKKYRYNDKGLLVERKVLKVVDDWTKYSWRGGTYDLKELNKKRVVHENMYLNKGTSSYQYNDKNQLVYFEEKNEEGKKVRWMRFKYHSNGNIKSRYTEHANGYKEEYYFDEDGKWIKRIKNEYHGKKIETAKRDKYGNVTETTEKNEEGEVTDKAFFKNEYKDGTLRKSIVEDDYGSFIFEYDEDGNKTKYIQKSRSGMILDWEEYKYNDKGKQVLRIVKNEDGKIIGKYKTIWEYDKNDNIIKGQGINLLKEDAKNSWKEYQYKKLN</sequence>
<evidence type="ECO:0000313" key="2">
    <source>
        <dbReference type="EMBL" id="OCL28476.1"/>
    </source>
</evidence>
<accession>A0A1C0ACX2</accession>
<dbReference type="Proteomes" id="UP000093514">
    <property type="component" value="Unassembled WGS sequence"/>
</dbReference>
<feature type="signal peptide" evidence="1">
    <location>
        <begin position="1"/>
        <end position="22"/>
    </location>
</feature>
<dbReference type="Gene3D" id="2.180.10.10">
    <property type="entry name" value="RHS repeat-associated core"/>
    <property type="match status" value="1"/>
</dbReference>
<keyword evidence="1" id="KW-0732">Signal</keyword>
<organism evidence="2 3">
    <name type="scientific">Orenia metallireducens</name>
    <dbReference type="NCBI Taxonomy" id="1413210"/>
    <lineage>
        <taxon>Bacteria</taxon>
        <taxon>Bacillati</taxon>
        <taxon>Bacillota</taxon>
        <taxon>Clostridia</taxon>
        <taxon>Halanaerobiales</taxon>
        <taxon>Halobacteroidaceae</taxon>
        <taxon>Orenia</taxon>
    </lineage>
</organism>
<dbReference type="OrthoDB" id="9815752at2"/>
<reference evidence="3" key="1">
    <citation type="submission" date="2016-07" db="EMBL/GenBank/DDBJ databases">
        <authorList>
            <person name="Florea S."/>
            <person name="Webb J.S."/>
            <person name="Jaromczyk J."/>
            <person name="Schardl C.L."/>
        </authorList>
    </citation>
    <scope>NUCLEOTIDE SEQUENCE [LARGE SCALE GENOMIC DNA]</scope>
    <source>
        <strain evidence="3">Z6</strain>
    </source>
</reference>
<feature type="chain" id="PRO_5008642991" description="YD repeat-containing protein" evidence="1">
    <location>
        <begin position="23"/>
        <end position="353"/>
    </location>
</feature>
<keyword evidence="3" id="KW-1185">Reference proteome</keyword>
<reference evidence="2 3" key="2">
    <citation type="submission" date="2016-08" db="EMBL/GenBank/DDBJ databases">
        <title>Orenia metallireducens sp. nov. strain Z6, a Novel Metal-reducing Firmicute from the Deep Subsurface.</title>
        <authorList>
            <person name="Maxim B.I."/>
            <person name="Kenneth K."/>
            <person name="Flynn T.M."/>
            <person name="Oloughlin E.J."/>
            <person name="Locke R.A."/>
            <person name="Weber J.R."/>
            <person name="Egan S.M."/>
            <person name="Mackie R.I."/>
            <person name="Cann I.K."/>
        </authorList>
    </citation>
    <scope>NUCLEOTIDE SEQUENCE [LARGE SCALE GENOMIC DNA]</scope>
    <source>
        <strain evidence="2 3">Z6</strain>
    </source>
</reference>
<dbReference type="PROSITE" id="PS51257">
    <property type="entry name" value="PROKAR_LIPOPROTEIN"/>
    <property type="match status" value="1"/>
</dbReference>
<comment type="caution">
    <text evidence="2">The sequence shown here is derived from an EMBL/GenBank/DDBJ whole genome shotgun (WGS) entry which is preliminary data.</text>
</comment>
<name>A0A1C0ACX2_9FIRM</name>
<dbReference type="AlphaFoldDB" id="A0A1C0ACX2"/>
<evidence type="ECO:0008006" key="4">
    <source>
        <dbReference type="Google" id="ProtNLM"/>
    </source>
</evidence>
<dbReference type="EMBL" id="LWDV01000005">
    <property type="protein sequence ID" value="OCL28476.1"/>
    <property type="molecule type" value="Genomic_DNA"/>
</dbReference>
<dbReference type="RefSeq" id="WP_068714577.1">
    <property type="nucleotide sequence ID" value="NZ_LWDV01000005.1"/>
</dbReference>
<proteinExistence type="predicted"/>